<dbReference type="PANTHER" id="PTHR47245">
    <property type="entry name" value="PEPTIDYLPROLYL ISOMERASE"/>
    <property type="match status" value="1"/>
</dbReference>
<dbReference type="GO" id="GO:0016853">
    <property type="term" value="F:isomerase activity"/>
    <property type="evidence" value="ECO:0007669"/>
    <property type="project" value="UniProtKB-KW"/>
</dbReference>
<evidence type="ECO:0000256" key="1">
    <source>
        <dbReference type="ARBA" id="ARBA00000971"/>
    </source>
</evidence>
<comment type="catalytic activity">
    <reaction evidence="1">
        <text>[protein]-peptidylproline (omega=180) = [protein]-peptidylproline (omega=0)</text>
        <dbReference type="Rhea" id="RHEA:16237"/>
        <dbReference type="Rhea" id="RHEA-COMP:10747"/>
        <dbReference type="Rhea" id="RHEA-COMP:10748"/>
        <dbReference type="ChEBI" id="CHEBI:83833"/>
        <dbReference type="ChEBI" id="CHEBI:83834"/>
        <dbReference type="EC" id="5.2.1.8"/>
    </reaction>
</comment>
<dbReference type="PROSITE" id="PS51257">
    <property type="entry name" value="PROKAR_LIPOPROTEIN"/>
    <property type="match status" value="1"/>
</dbReference>
<evidence type="ECO:0000313" key="7">
    <source>
        <dbReference type="Proteomes" id="UP000647133"/>
    </source>
</evidence>
<evidence type="ECO:0000313" key="6">
    <source>
        <dbReference type="EMBL" id="MBD8489454.1"/>
    </source>
</evidence>
<evidence type="ECO:0000256" key="3">
    <source>
        <dbReference type="ARBA" id="ARBA00022729"/>
    </source>
</evidence>
<name>A0ABR9APB2_9BACT</name>
<dbReference type="EC" id="5.2.1.8" evidence="2"/>
<dbReference type="InterPro" id="IPR050245">
    <property type="entry name" value="PrsA_foldase"/>
</dbReference>
<keyword evidence="5 6" id="KW-0413">Isomerase</keyword>
<dbReference type="Proteomes" id="UP000647133">
    <property type="component" value="Unassembled WGS sequence"/>
</dbReference>
<evidence type="ECO:0000256" key="5">
    <source>
        <dbReference type="ARBA" id="ARBA00023235"/>
    </source>
</evidence>
<protein>
    <recommendedName>
        <fullName evidence="2">peptidylprolyl isomerase</fullName>
        <ecNumber evidence="2">5.2.1.8</ecNumber>
    </recommendedName>
</protein>
<keyword evidence="7" id="KW-1185">Reference proteome</keyword>
<gene>
    <name evidence="6" type="ORF">IFO69_11930</name>
</gene>
<sequence length="533" mass="62597">MKSAIIILFLLLLLGAACDRKQGKVLLQIGSYTMTATEYESIKKNKQYSQLSTDLLHERLREEGLILAYALDHQYDTIKQITKQLEYIQRFYASTVDGYVWNKKVKPHLKVDEEALQKAYKRRNVGYDIDVILIPTREMLLEYLDPEVKVNTVEGFNRLKEEVDEDERIKNYTYTSHYPFNPMGIYLENLDQLNIGDVIGPLETLNGFFIVHVTNSKRGSLKPYEQEKSIIEQDLLFGLKEKYIWESQQRIFNEADPIMNEQSIIEMATKFDSSKKDWPGIDQDKVLMEYWFQGEECTYTASDFMEFVRHQPVFTGNLSDPNDVKQMLKTFLIGKFILLEAKEMGMEEDEEYLQWIKNRTNGVFVHRFKRKKILPELKMSEYEFKAYYDGNPEEFQCFGESKIKVYKHADYQQAMESRQLLQEQTQFHEKRTKESTAEVEIIEIKMPNEKYIMPIIETVIKQSPGGLSMPVKVGESFWLVKLLSKSGEGVIPYSLVRDRIRQTVLKKMEKEVYEKHISLLKNSYPIKVDLLDT</sequence>
<dbReference type="PANTHER" id="PTHR47245:SF1">
    <property type="entry name" value="FOLDASE PROTEIN PRSA"/>
    <property type="match status" value="1"/>
</dbReference>
<dbReference type="RefSeq" id="WP_192010327.1">
    <property type="nucleotide sequence ID" value="NZ_JACYTQ010000003.1"/>
</dbReference>
<dbReference type="EMBL" id="JACYTQ010000003">
    <property type="protein sequence ID" value="MBD8489454.1"/>
    <property type="molecule type" value="Genomic_DNA"/>
</dbReference>
<organism evidence="6 7">
    <name type="scientific">Echinicola arenosa</name>
    <dbReference type="NCBI Taxonomy" id="2774144"/>
    <lineage>
        <taxon>Bacteria</taxon>
        <taxon>Pseudomonadati</taxon>
        <taxon>Bacteroidota</taxon>
        <taxon>Cytophagia</taxon>
        <taxon>Cytophagales</taxon>
        <taxon>Cyclobacteriaceae</taxon>
        <taxon>Echinicola</taxon>
    </lineage>
</organism>
<evidence type="ECO:0000256" key="2">
    <source>
        <dbReference type="ARBA" id="ARBA00013194"/>
    </source>
</evidence>
<evidence type="ECO:0000256" key="4">
    <source>
        <dbReference type="ARBA" id="ARBA00023110"/>
    </source>
</evidence>
<keyword evidence="4" id="KW-0697">Rotamase</keyword>
<comment type="caution">
    <text evidence="6">The sequence shown here is derived from an EMBL/GenBank/DDBJ whole genome shotgun (WGS) entry which is preliminary data.</text>
</comment>
<proteinExistence type="predicted"/>
<reference evidence="6 7" key="1">
    <citation type="submission" date="2020-09" db="EMBL/GenBank/DDBJ databases">
        <title>Echinicola sp. CAU 1574 isolated from sand of Sido Beach.</title>
        <authorList>
            <person name="Kim W."/>
        </authorList>
    </citation>
    <scope>NUCLEOTIDE SEQUENCE [LARGE SCALE GENOMIC DNA]</scope>
    <source>
        <strain evidence="6 7">CAU 1574</strain>
    </source>
</reference>
<keyword evidence="3" id="KW-0732">Signal</keyword>
<accession>A0ABR9APB2</accession>